<dbReference type="InterPro" id="IPR016181">
    <property type="entry name" value="Acyl_CoA_acyltransferase"/>
</dbReference>
<dbReference type="PANTHER" id="PTHR39173">
    <property type="entry name" value="ACETYLTRANSFERASE"/>
    <property type="match status" value="1"/>
</dbReference>
<dbReference type="Pfam" id="PF00583">
    <property type="entry name" value="Acetyltransf_1"/>
    <property type="match status" value="1"/>
</dbReference>
<comment type="caution">
    <text evidence="2">The sequence shown here is derived from an EMBL/GenBank/DDBJ whole genome shotgun (WGS) entry which is preliminary data.</text>
</comment>
<dbReference type="AlphaFoldDB" id="A0A974BHL7"/>
<protein>
    <submittedName>
        <fullName evidence="2">GNAT family N-acetyltransferase</fullName>
    </submittedName>
</protein>
<accession>A0A974BHL7</accession>
<dbReference type="Gene3D" id="3.40.630.30">
    <property type="match status" value="1"/>
</dbReference>
<sequence>MEIKLVLPSIDYKEKLLRYKADFIKNGDSMDGSAGLEDALTFEEWYAVWKDNLSESTVRDGSVPATTFLAVDENDDLVGMIDIRHRLNDYLMNFGGHIGYSVIKSQRQKGIATKMLALALEQCRELGIFKVLVTCDKQNIASAKTIQNNGGILENEISEMESITQRYWITL</sequence>
<dbReference type="PANTHER" id="PTHR39173:SF1">
    <property type="entry name" value="ACETYLTRANSFERASE"/>
    <property type="match status" value="1"/>
</dbReference>
<gene>
    <name evidence="2" type="ORF">HZF24_04130</name>
</gene>
<dbReference type="SUPFAM" id="SSF55729">
    <property type="entry name" value="Acyl-CoA N-acyltransferases (Nat)"/>
    <property type="match status" value="1"/>
</dbReference>
<reference evidence="2" key="1">
    <citation type="submission" date="2020-07" db="EMBL/GenBank/DDBJ databases">
        <title>Genomic analysis of a strain of Sedimentibacter Hydroxybenzoicus DSM7310.</title>
        <authorList>
            <person name="Ma S."/>
        </authorList>
    </citation>
    <scope>NUCLEOTIDE SEQUENCE</scope>
    <source>
        <strain evidence="2">DSM 7310</strain>
    </source>
</reference>
<evidence type="ECO:0000259" key="1">
    <source>
        <dbReference type="PROSITE" id="PS51186"/>
    </source>
</evidence>
<organism evidence="2 3">
    <name type="scientific">Sedimentibacter hydroxybenzoicus DSM 7310</name>
    <dbReference type="NCBI Taxonomy" id="1123245"/>
    <lineage>
        <taxon>Bacteria</taxon>
        <taxon>Bacillati</taxon>
        <taxon>Bacillota</taxon>
        <taxon>Tissierellia</taxon>
        <taxon>Sedimentibacter</taxon>
    </lineage>
</organism>
<name>A0A974BHL7_SEDHY</name>
<evidence type="ECO:0000313" key="3">
    <source>
        <dbReference type="Proteomes" id="UP000611629"/>
    </source>
</evidence>
<keyword evidence="3" id="KW-1185">Reference proteome</keyword>
<dbReference type="GO" id="GO:0016747">
    <property type="term" value="F:acyltransferase activity, transferring groups other than amino-acyl groups"/>
    <property type="evidence" value="ECO:0007669"/>
    <property type="project" value="InterPro"/>
</dbReference>
<dbReference type="InterPro" id="IPR000182">
    <property type="entry name" value="GNAT_dom"/>
</dbReference>
<feature type="domain" description="N-acetyltransferase" evidence="1">
    <location>
        <begin position="30"/>
        <end position="171"/>
    </location>
</feature>
<evidence type="ECO:0000313" key="2">
    <source>
        <dbReference type="EMBL" id="NYB73323.1"/>
    </source>
</evidence>
<proteinExistence type="predicted"/>
<dbReference type="RefSeq" id="WP_179237003.1">
    <property type="nucleotide sequence ID" value="NZ_JACBNQ010000002.1"/>
</dbReference>
<dbReference type="EMBL" id="JACBNQ010000002">
    <property type="protein sequence ID" value="NYB73323.1"/>
    <property type="molecule type" value="Genomic_DNA"/>
</dbReference>
<dbReference type="Proteomes" id="UP000611629">
    <property type="component" value="Unassembled WGS sequence"/>
</dbReference>
<dbReference type="PROSITE" id="PS51186">
    <property type="entry name" value="GNAT"/>
    <property type="match status" value="1"/>
</dbReference>